<comment type="catalytic activity">
    <reaction evidence="4">
        <text>The enzyme specifically hydrolyzes (1-&gt;4)-beta-D-galactosidic linkages in type I arabinogalactans.</text>
        <dbReference type="EC" id="3.2.1.89"/>
    </reaction>
</comment>
<accession>A0A9Q4F133</accession>
<dbReference type="Pfam" id="PF07532">
    <property type="entry name" value="Big_4"/>
    <property type="match status" value="1"/>
</dbReference>
<keyword evidence="3 4" id="KW-0326">Glycosidase</keyword>
<dbReference type="InterPro" id="IPR011683">
    <property type="entry name" value="Glyco_hydro_53"/>
</dbReference>
<name>A0A9Q4F133_MEDGN</name>
<feature type="domain" description="Bacterial Ig-like" evidence="5">
    <location>
        <begin position="457"/>
        <end position="513"/>
    </location>
</feature>
<feature type="non-terminal residue" evidence="6">
    <location>
        <position position="837"/>
    </location>
</feature>
<dbReference type="GO" id="GO:0045490">
    <property type="term" value="P:pectin catabolic process"/>
    <property type="evidence" value="ECO:0007669"/>
    <property type="project" value="TreeGrafter"/>
</dbReference>
<evidence type="ECO:0000259" key="5">
    <source>
        <dbReference type="Pfam" id="PF07532"/>
    </source>
</evidence>
<dbReference type="PANTHER" id="PTHR34983:SF2">
    <property type="entry name" value="ENDO-BETA-1,4-GALACTANASE"/>
    <property type="match status" value="1"/>
</dbReference>
<protein>
    <recommendedName>
        <fullName evidence="4">Arabinogalactan endo-beta-1,4-galactanase</fullName>
        <ecNumber evidence="4">3.2.1.89</ecNumber>
    </recommendedName>
</protein>
<comment type="caution">
    <text evidence="6">The sequence shown here is derived from an EMBL/GenBank/DDBJ whole genome shotgun (WGS) entry which is preliminary data.</text>
</comment>
<dbReference type="Gene3D" id="2.60.40.1080">
    <property type="match status" value="1"/>
</dbReference>
<dbReference type="InterPro" id="IPR008964">
    <property type="entry name" value="Invasin/intimin_cell_adhesion"/>
</dbReference>
<dbReference type="GO" id="GO:0031218">
    <property type="term" value="F:arabinogalactan endo-1,4-beta-galactosidase activity"/>
    <property type="evidence" value="ECO:0007669"/>
    <property type="project" value="UniProtKB-EC"/>
</dbReference>
<dbReference type="EMBL" id="JAPRAY010000005">
    <property type="protein sequence ID" value="MCZ0666982.1"/>
    <property type="molecule type" value="Genomic_DNA"/>
</dbReference>
<dbReference type="Pfam" id="PF07745">
    <property type="entry name" value="Glyco_hydro_53"/>
    <property type="match status" value="1"/>
</dbReference>
<evidence type="ECO:0000256" key="2">
    <source>
        <dbReference type="ARBA" id="ARBA00022801"/>
    </source>
</evidence>
<dbReference type="InterPro" id="IPR017853">
    <property type="entry name" value="GH"/>
</dbReference>
<evidence type="ECO:0000256" key="1">
    <source>
        <dbReference type="ARBA" id="ARBA00010687"/>
    </source>
</evidence>
<dbReference type="SUPFAM" id="SSF51445">
    <property type="entry name" value="(Trans)glycosidases"/>
    <property type="match status" value="1"/>
</dbReference>
<dbReference type="PANTHER" id="PTHR34983">
    <property type="entry name" value="ARABINOGALACTAN ENDO-BETA-1,4-GALACTANASE A"/>
    <property type="match status" value="1"/>
</dbReference>
<dbReference type="Proteomes" id="UP001079535">
    <property type="component" value="Unassembled WGS sequence"/>
</dbReference>
<dbReference type="InterPro" id="IPR011081">
    <property type="entry name" value="Big_4"/>
</dbReference>
<evidence type="ECO:0000256" key="4">
    <source>
        <dbReference type="RuleBase" id="RU361192"/>
    </source>
</evidence>
<dbReference type="SUPFAM" id="SSF49373">
    <property type="entry name" value="Invasin/intimin cell-adhesion fragments"/>
    <property type="match status" value="1"/>
</dbReference>
<dbReference type="AlphaFoldDB" id="A0A9Q4F133"/>
<sequence length="837" mass="91871">MKNKTKGRLWKNIVSCLIVVSMLLMLPGMELYAADKETITSDSAISGELDISKVEGLSDDFIMGVDISSVMSEFESGVVFQDFEGNTIDNISDFCKFLKECGITHIRVRVWNDPYDENGNGYGGGNNDVDKAVQIAEGCAAAGIKMLVDFHYSDFWADPGKQQEPKAWKEYTLDEKKKEVEAFTTKSLQKISASGVDIDMVQIGNETTNQFVEEKGDDYADMCSLFNAGAKAVRAFDQNVKIVIHLTNPERTNQLINWAKRLADHQVDYDVLATSYYPYWHGTLDNLKSQFEEVRSKYGKDVMVAETSYAYTLEDSDGHDNTVRTGNNDTLTNYPFTPQGQAECIRDIIEAVHEAGGLGVYYWEPAWITVGDTTGLSGDVYDQQVAQNQEKWEQFGSGWASSYSAEYDPDDAGKWFGGSAVDNQAMFYPDGSPVASLHVWEYVKTGSVLEGVLVQDIEEPAEEISISGTYTLPDKINVQYNQGAVMELVQWNAEDIAAVDTSVAGIYEIHGTVTFSKEITAGNYQGAKEADVVYTLTVLAEEEENLIVDEADAGFEKGENFTVEGTGVKPIPSSEDVLEGNGTLHWYGASQGISTVTYQIPTELESGIYTLDAAAMGQIGDTVTLQILNEQGEVLFTGTPTEMAGWTLNLEECQTPSVNFELKETTTVKLQIVLNITAGGWGSLDCLNLHRHEKYTYQDLGNGIHQIRCASCGMILKEESCTMTLQSVRDKNEESPAELLYECICGAQNVQQISVEIQNFPQGLNLDAGKTYPLKLEVSYGSEAAGVDFQMTYESSDSGIVSVDESGVIKAEKAGTADVICSVMGTVFADGQQVSFL</sequence>
<evidence type="ECO:0000313" key="6">
    <source>
        <dbReference type="EMBL" id="MCZ0666982.1"/>
    </source>
</evidence>
<evidence type="ECO:0000313" key="7">
    <source>
        <dbReference type="Proteomes" id="UP001079535"/>
    </source>
</evidence>
<dbReference type="Gene3D" id="2.60.120.260">
    <property type="entry name" value="Galactose-binding domain-like"/>
    <property type="match status" value="1"/>
</dbReference>
<evidence type="ECO:0000256" key="3">
    <source>
        <dbReference type="ARBA" id="ARBA00023295"/>
    </source>
</evidence>
<dbReference type="Gene3D" id="3.20.20.80">
    <property type="entry name" value="Glycosidases"/>
    <property type="match status" value="1"/>
</dbReference>
<organism evidence="6 7">
    <name type="scientific">Mediterraneibacter gnavus</name>
    <name type="common">Ruminococcus gnavus</name>
    <dbReference type="NCBI Taxonomy" id="33038"/>
    <lineage>
        <taxon>Bacteria</taxon>
        <taxon>Bacillati</taxon>
        <taxon>Bacillota</taxon>
        <taxon>Clostridia</taxon>
        <taxon>Lachnospirales</taxon>
        <taxon>Lachnospiraceae</taxon>
        <taxon>Mediterraneibacter</taxon>
    </lineage>
</organism>
<comment type="similarity">
    <text evidence="1 4">Belongs to the glycosyl hydrolase 53 family.</text>
</comment>
<dbReference type="EC" id="3.2.1.89" evidence="4"/>
<proteinExistence type="inferred from homology"/>
<gene>
    <name evidence="6" type="ORF">OZZ17_05415</name>
</gene>
<keyword evidence="2 4" id="KW-0378">Hydrolase</keyword>
<reference evidence="6" key="1">
    <citation type="submission" date="2022-11" db="EMBL/GenBank/DDBJ databases">
        <title>Temperate bacteriophages infecting mucin-degrading bacterium Ruminococcus gnavus from the human gut.</title>
        <authorList>
            <person name="Buttimer C."/>
        </authorList>
    </citation>
    <scope>NUCLEOTIDE SEQUENCE</scope>
    <source>
        <strain evidence="6">CCUG 49994</strain>
    </source>
</reference>
<dbReference type="RefSeq" id="WP_268803444.1">
    <property type="nucleotide sequence ID" value="NZ_JAPRAY010000005.1"/>
</dbReference>
<dbReference type="GO" id="GO:0015926">
    <property type="term" value="F:glucosidase activity"/>
    <property type="evidence" value="ECO:0007669"/>
    <property type="project" value="InterPro"/>
</dbReference>